<evidence type="ECO:0000313" key="3">
    <source>
        <dbReference type="Proteomes" id="UP000579647"/>
    </source>
</evidence>
<keyword evidence="3" id="KW-1185">Reference proteome</keyword>
<evidence type="ECO:0000256" key="1">
    <source>
        <dbReference type="SAM" id="MobiDB-lite"/>
    </source>
</evidence>
<feature type="compositionally biased region" description="Acidic residues" evidence="1">
    <location>
        <begin position="54"/>
        <end position="86"/>
    </location>
</feature>
<reference evidence="2 3" key="1">
    <citation type="submission" date="2020-08" db="EMBL/GenBank/DDBJ databases">
        <title>Sequencing the genomes of 1000 actinobacteria strains.</title>
        <authorList>
            <person name="Klenk H.-P."/>
        </authorList>
    </citation>
    <scope>NUCLEOTIDE SEQUENCE [LARGE SCALE GENOMIC DNA]</scope>
    <source>
        <strain evidence="2 3">DSM 44598</strain>
    </source>
</reference>
<dbReference type="Proteomes" id="UP000579647">
    <property type="component" value="Unassembled WGS sequence"/>
</dbReference>
<dbReference type="AlphaFoldDB" id="A0A840WAL0"/>
<organism evidence="2 3">
    <name type="scientific">Nocardiopsis metallicus</name>
    <dbReference type="NCBI Taxonomy" id="179819"/>
    <lineage>
        <taxon>Bacteria</taxon>
        <taxon>Bacillati</taxon>
        <taxon>Actinomycetota</taxon>
        <taxon>Actinomycetes</taxon>
        <taxon>Streptosporangiales</taxon>
        <taxon>Nocardiopsidaceae</taxon>
        <taxon>Nocardiopsis</taxon>
    </lineage>
</organism>
<sequence>MNLDLNPGSPRCTLLARAAAGTASLTLAVALTSCSFQIGDLQPVGEDTSAPVDSAEEPVTDADEQPEEDGAAGDEAEEAAVDGTQDELPMDPAEAVTWAGDNYWLSGSGDAFYRLDWTLADSTTLQLTHSGSSNFIIVTYGADGTRYASMVNEIGDYEGSTTMSDLPLLDGPEAVEFIHIQADGAWTIGR</sequence>
<dbReference type="EMBL" id="JACHDO010000001">
    <property type="protein sequence ID" value="MBB5493184.1"/>
    <property type="molecule type" value="Genomic_DNA"/>
</dbReference>
<dbReference type="RefSeq" id="WP_184366483.1">
    <property type="nucleotide sequence ID" value="NZ_BAAAKM010000007.1"/>
</dbReference>
<accession>A0A840WAL0</accession>
<gene>
    <name evidence="2" type="ORF">HNR07_004321</name>
</gene>
<comment type="caution">
    <text evidence="2">The sequence shown here is derived from an EMBL/GenBank/DDBJ whole genome shotgun (WGS) entry which is preliminary data.</text>
</comment>
<protein>
    <submittedName>
        <fullName evidence="2">Uncharacterized protein</fullName>
    </submittedName>
</protein>
<proteinExistence type="predicted"/>
<evidence type="ECO:0000313" key="2">
    <source>
        <dbReference type="EMBL" id="MBB5493184.1"/>
    </source>
</evidence>
<name>A0A840WAL0_9ACTN</name>
<feature type="region of interest" description="Disordered" evidence="1">
    <location>
        <begin position="45"/>
        <end position="86"/>
    </location>
</feature>